<organism evidence="2 3">
    <name type="scientific">Papaver nudicaule</name>
    <name type="common">Iceland poppy</name>
    <dbReference type="NCBI Taxonomy" id="74823"/>
    <lineage>
        <taxon>Eukaryota</taxon>
        <taxon>Viridiplantae</taxon>
        <taxon>Streptophyta</taxon>
        <taxon>Embryophyta</taxon>
        <taxon>Tracheophyta</taxon>
        <taxon>Spermatophyta</taxon>
        <taxon>Magnoliopsida</taxon>
        <taxon>Ranunculales</taxon>
        <taxon>Papaveraceae</taxon>
        <taxon>Papaveroideae</taxon>
        <taxon>Papaver</taxon>
    </lineage>
</organism>
<name>A0AA41W255_PAPNU</name>
<dbReference type="PANTHER" id="PTHR31973:SF187">
    <property type="entry name" value="MUTATOR TRANSPOSASE MUDRA PROTEIN"/>
    <property type="match status" value="1"/>
</dbReference>
<accession>A0AA41W255</accession>
<sequence>MVGSTSKATKETRLNEKRADCLVEEELDWLVEPPKFDGVNEEVIENEVDGEVIEPAEDDDIEDDIEDAVEGVTQVDQAPQATPIVVPPTNDRPIPRPNINSCEPEEAYHSDYDEAPEEEVVPDNDGPDDDLEEQIKRVLRSTDEFKDFVKNSSRVYEEEELNKWNTDTTILTECWVGQEWATYLHCKDYIRDQQIFQNYDIKKLKNTKLKQSYECVHKKSQGCKWIIYCSTVHNKVTFQCKSGYFEHTCDTTHGIINPMARARWVFRMMLEKFKAHPDFKPKHFQAEIKSAHGAEISYMTAWHARQKGLKAGVEANFSDVNHYHRYCFRHIWKNMKKYHPGQHFEKNMERIGEAKEAARLYLEKEEVEHWARSFFDYSSKCEHITSNFSEAFNSWILDIRGMPVC</sequence>
<feature type="non-terminal residue" evidence="2">
    <location>
        <position position="405"/>
    </location>
</feature>
<dbReference type="PANTHER" id="PTHR31973">
    <property type="entry name" value="POLYPROTEIN, PUTATIVE-RELATED"/>
    <property type="match status" value="1"/>
</dbReference>
<feature type="region of interest" description="Disordered" evidence="1">
    <location>
        <begin position="73"/>
        <end position="110"/>
    </location>
</feature>
<evidence type="ECO:0000256" key="1">
    <source>
        <dbReference type="SAM" id="MobiDB-lite"/>
    </source>
</evidence>
<evidence type="ECO:0000313" key="3">
    <source>
        <dbReference type="Proteomes" id="UP001177140"/>
    </source>
</evidence>
<comment type="caution">
    <text evidence="2">The sequence shown here is derived from an EMBL/GenBank/DDBJ whole genome shotgun (WGS) entry which is preliminary data.</text>
</comment>
<proteinExistence type="predicted"/>
<dbReference type="Proteomes" id="UP001177140">
    <property type="component" value="Unassembled WGS sequence"/>
</dbReference>
<protein>
    <recommendedName>
        <fullName evidence="4">Transposase MuDR plant domain-containing protein</fullName>
    </recommendedName>
</protein>
<gene>
    <name evidence="2" type="ORF">MKW94_019728</name>
</gene>
<evidence type="ECO:0000313" key="2">
    <source>
        <dbReference type="EMBL" id="MCL7051800.1"/>
    </source>
</evidence>
<dbReference type="AlphaFoldDB" id="A0AA41W255"/>
<evidence type="ECO:0008006" key="4">
    <source>
        <dbReference type="Google" id="ProtNLM"/>
    </source>
</evidence>
<reference evidence="2" key="1">
    <citation type="submission" date="2022-03" db="EMBL/GenBank/DDBJ databases">
        <title>A functionally conserved STORR gene fusion in Papaver species that diverged 16.8 million years ago.</title>
        <authorList>
            <person name="Catania T."/>
        </authorList>
    </citation>
    <scope>NUCLEOTIDE SEQUENCE</scope>
    <source>
        <strain evidence="2">S-191538</strain>
    </source>
</reference>
<keyword evidence="3" id="KW-1185">Reference proteome</keyword>
<dbReference type="EMBL" id="JAJJMA010342594">
    <property type="protein sequence ID" value="MCL7051800.1"/>
    <property type="molecule type" value="Genomic_DNA"/>
</dbReference>